<evidence type="ECO:0000313" key="1">
    <source>
        <dbReference type="EMBL" id="EGS20075.1"/>
    </source>
</evidence>
<protein>
    <recommendedName>
        <fullName evidence="3">Ubiquitin 3 binding protein But2 C-terminal domain-containing protein</fullName>
    </recommendedName>
</protein>
<dbReference type="OrthoDB" id="5186097at2759"/>
<keyword evidence="2" id="KW-1185">Reference proteome</keyword>
<dbReference type="RefSeq" id="XP_006694960.1">
    <property type="nucleotide sequence ID" value="XM_006694897.1"/>
</dbReference>
<dbReference type="HOGENOM" id="CLU_029216_0_0_1"/>
<dbReference type="KEGG" id="cthr:CTHT_0045790"/>
<proteinExistence type="predicted"/>
<dbReference type="Proteomes" id="UP000008066">
    <property type="component" value="Unassembled WGS sequence"/>
</dbReference>
<reference evidence="1 2" key="1">
    <citation type="journal article" date="2011" name="Cell">
        <title>Insight into structure and assembly of the nuclear pore complex by utilizing the genome of a eukaryotic thermophile.</title>
        <authorList>
            <person name="Amlacher S."/>
            <person name="Sarges P."/>
            <person name="Flemming D."/>
            <person name="van Noort V."/>
            <person name="Kunze R."/>
            <person name="Devos D.P."/>
            <person name="Arumugam M."/>
            <person name="Bork P."/>
            <person name="Hurt E."/>
        </authorList>
    </citation>
    <scope>NUCLEOTIDE SEQUENCE [LARGE SCALE GENOMIC DNA]</scope>
    <source>
        <strain evidence="2">DSM 1495 / CBS 144.50 / IMI 039719</strain>
    </source>
</reference>
<evidence type="ECO:0000313" key="2">
    <source>
        <dbReference type="Proteomes" id="UP000008066"/>
    </source>
</evidence>
<name>G0S9G4_CHATD</name>
<dbReference type="EMBL" id="GL988043">
    <property type="protein sequence ID" value="EGS20075.1"/>
    <property type="molecule type" value="Genomic_DNA"/>
</dbReference>
<evidence type="ECO:0008006" key="3">
    <source>
        <dbReference type="Google" id="ProtNLM"/>
    </source>
</evidence>
<dbReference type="OMA" id="TWYCDDV"/>
<organism evidence="2">
    <name type="scientific">Chaetomium thermophilum (strain DSM 1495 / CBS 144.50 / IMI 039719)</name>
    <name type="common">Thermochaetoides thermophila</name>
    <dbReference type="NCBI Taxonomy" id="759272"/>
    <lineage>
        <taxon>Eukaryota</taxon>
        <taxon>Fungi</taxon>
        <taxon>Dikarya</taxon>
        <taxon>Ascomycota</taxon>
        <taxon>Pezizomycotina</taxon>
        <taxon>Sordariomycetes</taxon>
        <taxon>Sordariomycetidae</taxon>
        <taxon>Sordariales</taxon>
        <taxon>Chaetomiaceae</taxon>
        <taxon>Thermochaetoides</taxon>
    </lineage>
</organism>
<gene>
    <name evidence="1" type="ORF">CTHT_0045790</name>
</gene>
<dbReference type="GeneID" id="18258617"/>
<dbReference type="eggNOG" id="ENOG502SY3V">
    <property type="taxonomic scope" value="Eukaryota"/>
</dbReference>
<sequence>MKSSIKFKAIGTQSVAPDYTSPILVRGSLLEPVKITPQYPEGPWGHSSPGCLAKSETPTWVISSIHTLEETGDGIDTVPYKGLHLTITNLANGYEASCMPNTGFSYTNSPQFTRLVCSGDEFQGEDRVGQYPISTSASFQDSTKTLTINQTWYCDDVDPAKPVQITASATASLPMSCTTRTLPETNQIQTLCTSSGPLSLTGTISSTTTLAPYVLTDPRPTRDGCTLTSLLNPRWTFSHFRIYNGSVPSPESIPPIGVDPQTPIIPQGVSFDIILAAEERGFQYPIEVYQGEEKEGGWHECVIGPDGENGVALWPYWCEFRWDGGTRELRIRARWECEELSSVEK</sequence>
<dbReference type="AlphaFoldDB" id="G0S9G4"/>
<accession>G0S9G4</accession>